<dbReference type="PANTHER" id="PTHR46238">
    <property type="entry name" value="REVERSE TRANSCRIPTASE DOMAIN-CONTAINING PROTEIN"/>
    <property type="match status" value="1"/>
</dbReference>
<dbReference type="PANTHER" id="PTHR46238:SF8">
    <property type="entry name" value="ENDONUCLEASE_EXONUCLEASE_PHOSPHATASE DOMAIN-CONTAINING PROTEIN"/>
    <property type="match status" value="1"/>
</dbReference>
<protein>
    <submittedName>
        <fullName evidence="2">Reverse transcriptase domain-containing protein</fullName>
    </submittedName>
</protein>
<sequence>MLANEDKSKLEELVQTWSDRLAIFGLRVNVRKADVVKYSQRILDHRSERARLYQDQCLVLETNSRVNGAWLKWRLMTDVLFDKNMLQRLKSKIYRTVIQPVAIYGAKCWPATQEAEAPLSVMETTMLRWTAE</sequence>
<evidence type="ECO:0000313" key="2">
    <source>
        <dbReference type="WBParaSite" id="HCON_00010140-00001"/>
    </source>
</evidence>
<accession>A0A7I4XUN0</accession>
<evidence type="ECO:0000313" key="1">
    <source>
        <dbReference type="Proteomes" id="UP000025227"/>
    </source>
</evidence>
<reference evidence="2" key="1">
    <citation type="submission" date="2020-12" db="UniProtKB">
        <authorList>
            <consortium name="WormBaseParasite"/>
        </authorList>
    </citation>
    <scope>IDENTIFICATION</scope>
    <source>
        <strain evidence="2">MHco3</strain>
    </source>
</reference>
<dbReference type="WBParaSite" id="HCON_00010140-00001">
    <property type="protein sequence ID" value="HCON_00010140-00001"/>
    <property type="gene ID" value="HCON_00010140"/>
</dbReference>
<name>A0A7I4XUN0_HAECO</name>
<keyword evidence="1" id="KW-1185">Reference proteome</keyword>
<dbReference type="OrthoDB" id="5863535at2759"/>
<proteinExistence type="predicted"/>
<organism evidence="1 2">
    <name type="scientific">Haemonchus contortus</name>
    <name type="common">Barber pole worm</name>
    <dbReference type="NCBI Taxonomy" id="6289"/>
    <lineage>
        <taxon>Eukaryota</taxon>
        <taxon>Metazoa</taxon>
        <taxon>Ecdysozoa</taxon>
        <taxon>Nematoda</taxon>
        <taxon>Chromadorea</taxon>
        <taxon>Rhabditida</taxon>
        <taxon>Rhabditina</taxon>
        <taxon>Rhabditomorpha</taxon>
        <taxon>Strongyloidea</taxon>
        <taxon>Trichostrongylidae</taxon>
        <taxon>Haemonchus</taxon>
    </lineage>
</organism>
<dbReference type="AlphaFoldDB" id="A0A7I4XUN0"/>
<dbReference type="Proteomes" id="UP000025227">
    <property type="component" value="Unplaced"/>
</dbReference>